<dbReference type="OrthoDB" id="3243298at2"/>
<dbReference type="Proteomes" id="UP000216454">
    <property type="component" value="Unassembled WGS sequence"/>
</dbReference>
<evidence type="ECO:0000256" key="2">
    <source>
        <dbReference type="SAM" id="Phobius"/>
    </source>
</evidence>
<dbReference type="AlphaFoldDB" id="A0A261F308"/>
<dbReference type="EMBL" id="MWWQ01000004">
    <property type="protein sequence ID" value="OZG53509.1"/>
    <property type="molecule type" value="Genomic_DNA"/>
</dbReference>
<reference evidence="3 4" key="1">
    <citation type="journal article" date="2017" name="BMC Genomics">
        <title>Comparative genomic and phylogenomic analyses of the Bifidobacteriaceae family.</title>
        <authorList>
            <person name="Lugli G.A."/>
            <person name="Milani C."/>
            <person name="Turroni F."/>
            <person name="Duranti S."/>
            <person name="Mancabelli L."/>
            <person name="Mangifesta M."/>
            <person name="Ferrario C."/>
            <person name="Modesto M."/>
            <person name="Mattarelli P."/>
            <person name="Jiri K."/>
            <person name="van Sinderen D."/>
            <person name="Ventura M."/>
        </authorList>
    </citation>
    <scope>NUCLEOTIDE SEQUENCE [LARGE SCALE GENOMIC DNA]</scope>
    <source>
        <strain evidence="3 4">DSM 24744</strain>
    </source>
</reference>
<keyword evidence="2" id="KW-0472">Membrane</keyword>
<evidence type="ECO:0000313" key="3">
    <source>
        <dbReference type="EMBL" id="OZG53509.1"/>
    </source>
</evidence>
<evidence type="ECO:0008006" key="5">
    <source>
        <dbReference type="Google" id="ProtNLM"/>
    </source>
</evidence>
<feature type="region of interest" description="Disordered" evidence="1">
    <location>
        <begin position="209"/>
        <end position="271"/>
    </location>
</feature>
<evidence type="ECO:0000256" key="1">
    <source>
        <dbReference type="SAM" id="MobiDB-lite"/>
    </source>
</evidence>
<feature type="transmembrane region" description="Helical" evidence="2">
    <location>
        <begin position="6"/>
        <end position="23"/>
    </location>
</feature>
<sequence length="398" mass="43147">MTFESFSGILVCVVLVAFVLWWFPTHASQSMKNATRHSGDRFSESMRIIDVDAHHDETDDTPRSGGLVEGISQVGDAVDGSHNTSEATVIEDSPATRQSEQLPATKPSTSQGKPGKSKGHASAEAFDNDAVRAIRQARRKAFKRRRIVVGVLCAATVVTLAVMLALHYSPAWALIPVAMLAVVLGCGIHASSKARAWERRLALYREQRRAVDGGQGASAKSREFAHSGTSGEVGGATRPSQPSREDRRADASVRSRHDEDMDNPNLADSTPTVKMDTRQISQAIHSEEPPVDVLHTSLSFTLGAVDSEQTSAVRSAEIKSYRQVAKAVPRRGMTEQIRKAAQREAAEASQEAKGVLDASEVSHTQGVSQEDLDRDLQQALERHRNASVMSSATRHSAR</sequence>
<protein>
    <recommendedName>
        <fullName evidence="5">Transmembrane protein</fullName>
    </recommendedName>
</protein>
<accession>A0A261F308</accession>
<feature type="compositionally biased region" description="Polar residues" evidence="1">
    <location>
        <begin position="387"/>
        <end position="398"/>
    </location>
</feature>
<feature type="compositionally biased region" description="Basic and acidic residues" evidence="1">
    <location>
        <begin position="374"/>
        <end position="384"/>
    </location>
</feature>
<gene>
    <name evidence="3" type="ORF">PSSU_0275</name>
</gene>
<organism evidence="3 4">
    <name type="scientific">Pseudoscardovia suis</name>
    <dbReference type="NCBI Taxonomy" id="987063"/>
    <lineage>
        <taxon>Bacteria</taxon>
        <taxon>Bacillati</taxon>
        <taxon>Actinomycetota</taxon>
        <taxon>Actinomycetes</taxon>
        <taxon>Bifidobacteriales</taxon>
        <taxon>Bifidobacteriaceae</taxon>
        <taxon>Pseudoscardovia</taxon>
    </lineage>
</organism>
<feature type="transmembrane region" description="Helical" evidence="2">
    <location>
        <begin position="147"/>
        <end position="166"/>
    </location>
</feature>
<feature type="compositionally biased region" description="Polar residues" evidence="1">
    <location>
        <begin position="95"/>
        <end position="112"/>
    </location>
</feature>
<feature type="region of interest" description="Disordered" evidence="1">
    <location>
        <begin position="343"/>
        <end position="398"/>
    </location>
</feature>
<evidence type="ECO:0000313" key="4">
    <source>
        <dbReference type="Proteomes" id="UP000216454"/>
    </source>
</evidence>
<feature type="region of interest" description="Disordered" evidence="1">
    <location>
        <begin position="75"/>
        <end position="124"/>
    </location>
</feature>
<keyword evidence="4" id="KW-1185">Reference proteome</keyword>
<feature type="transmembrane region" description="Helical" evidence="2">
    <location>
        <begin position="172"/>
        <end position="190"/>
    </location>
</feature>
<name>A0A261F308_9BIFI</name>
<proteinExistence type="predicted"/>
<keyword evidence="2" id="KW-1133">Transmembrane helix</keyword>
<comment type="caution">
    <text evidence="3">The sequence shown here is derived from an EMBL/GenBank/DDBJ whole genome shotgun (WGS) entry which is preliminary data.</text>
</comment>
<feature type="compositionally biased region" description="Basic and acidic residues" evidence="1">
    <location>
        <begin position="243"/>
        <end position="259"/>
    </location>
</feature>
<keyword evidence="2" id="KW-0812">Transmembrane</keyword>